<evidence type="ECO:0000313" key="1">
    <source>
        <dbReference type="EMBL" id="AOJ74647.1"/>
    </source>
</evidence>
<sequence length="599" mass="60030">MSDEFRIVPPFVRAEGKDVPPEQIQAALNSLAQQCTQALNLIISQGPQGPATGDLNGNYPSPSVIAVHATSGTLDGVTIGATTRGAASFTTLSANGATNFSAGGTLTGTFTGGAYTGATIDNTVIGGTSRAAGSFTTLSANGTTSLASVTATGSYSQSATQNFFQNSGGIVNRGNDRMFVGDATAGSGTAGTAPFDWLSTFQKGTGGLGFGVSEFSQAAILTNQNTNALIGLTVAAQTLNANQVRDFWGVGGYALNNSASFATNAWGIYGEAHRLTTQAGATYAAELDTRNITTLTVIDPYTPQPTQTVGLQVASGAGFTGTQADNSAAINIQNNNAKWNIGINIGATALTGDDGSTGQGVAIATAYGHAWQWYGASNVGTSRIICFAKTTAKAMSLQFDEGFSSVKNSNGVSALQVTNNNSGANFLLVNPANAGAAPQLAAAGSDTNVTTYIVGKGTSGVTLGGFTDGSNASAGTVGEYVTNSATGVSLTSGTSANITSVSLTAGDWDVSGTISFVPAGTTVPSAFNCGASTTSATLGGLGTQTFLGASFPAGVAQGLAAPSQRISIASTTTVYLVGASTFTTSTMTANGFIRARRVR</sequence>
<reference evidence="1 2" key="1">
    <citation type="submission" date="2015-12" db="EMBL/GenBank/DDBJ databases">
        <title>Diversity of Burkholderia near neighbor genomes.</title>
        <authorList>
            <person name="Sahl J."/>
            <person name="Wagner D."/>
            <person name="Keim P."/>
        </authorList>
    </citation>
    <scope>NUCLEOTIDE SEQUENCE [LARGE SCALE GENOMIC DNA]</scope>
    <source>
        <strain evidence="1 2">MSMB0783</strain>
    </source>
</reference>
<organism evidence="1 2">
    <name type="scientific">Burkholderia ubonensis</name>
    <dbReference type="NCBI Taxonomy" id="101571"/>
    <lineage>
        <taxon>Bacteria</taxon>
        <taxon>Pseudomonadati</taxon>
        <taxon>Pseudomonadota</taxon>
        <taxon>Betaproteobacteria</taxon>
        <taxon>Burkholderiales</taxon>
        <taxon>Burkholderiaceae</taxon>
        <taxon>Burkholderia</taxon>
        <taxon>Burkholderia cepacia complex</taxon>
    </lineage>
</organism>
<accession>A0A1B4LBU7</accession>
<gene>
    <name evidence="1" type="ORF">WJ35_05890</name>
</gene>
<dbReference type="EMBL" id="CP013420">
    <property type="protein sequence ID" value="AOJ74647.1"/>
    <property type="molecule type" value="Genomic_DNA"/>
</dbReference>
<dbReference type="Proteomes" id="UP000243680">
    <property type="component" value="Chromosome 1"/>
</dbReference>
<dbReference type="AlphaFoldDB" id="A0A1B4LBU7"/>
<evidence type="ECO:0000313" key="2">
    <source>
        <dbReference type="Proteomes" id="UP000243680"/>
    </source>
</evidence>
<dbReference type="RefSeq" id="WP_069238895.1">
    <property type="nucleotide sequence ID" value="NZ_CP013420.1"/>
</dbReference>
<proteinExistence type="predicted"/>
<protein>
    <submittedName>
        <fullName evidence="1">Uncharacterized protein</fullName>
    </submittedName>
</protein>
<name>A0A1B4LBU7_9BURK</name>